<comment type="caution">
    <text evidence="2">The sequence shown here is derived from an EMBL/GenBank/DDBJ whole genome shotgun (WGS) entry which is preliminary data.</text>
</comment>
<accession>A0A9P3PPQ0</accession>
<gene>
    <name evidence="2" type="ORF">LshimejAT787_0602830</name>
</gene>
<feature type="compositionally biased region" description="Pro residues" evidence="1">
    <location>
        <begin position="28"/>
        <end position="43"/>
    </location>
</feature>
<proteinExistence type="predicted"/>
<feature type="compositionally biased region" description="Basic and acidic residues" evidence="1">
    <location>
        <begin position="138"/>
        <end position="162"/>
    </location>
</feature>
<reference evidence="2" key="1">
    <citation type="submission" date="2022-07" db="EMBL/GenBank/DDBJ databases">
        <title>The genome of Lyophyllum shimeji provides insight into the initial evolution of ectomycorrhizal fungal genome.</title>
        <authorList>
            <person name="Kobayashi Y."/>
            <person name="Shibata T."/>
            <person name="Hirakawa H."/>
            <person name="Shigenobu S."/>
            <person name="Nishiyama T."/>
            <person name="Yamada A."/>
            <person name="Hasebe M."/>
            <person name="Kawaguchi M."/>
        </authorList>
    </citation>
    <scope>NUCLEOTIDE SEQUENCE</scope>
    <source>
        <strain evidence="2">AT787</strain>
    </source>
</reference>
<protein>
    <submittedName>
        <fullName evidence="2">Uncharacterized protein</fullName>
    </submittedName>
</protein>
<feature type="region of interest" description="Disordered" evidence="1">
    <location>
        <begin position="1"/>
        <end position="177"/>
    </location>
</feature>
<dbReference type="EMBL" id="BRPK01000006">
    <property type="protein sequence ID" value="GLB39121.1"/>
    <property type="molecule type" value="Genomic_DNA"/>
</dbReference>
<dbReference type="AlphaFoldDB" id="A0A9P3PPQ0"/>
<organism evidence="2 3">
    <name type="scientific">Lyophyllum shimeji</name>
    <name type="common">Hon-shimeji</name>
    <name type="synonym">Tricholoma shimeji</name>
    <dbReference type="NCBI Taxonomy" id="47721"/>
    <lineage>
        <taxon>Eukaryota</taxon>
        <taxon>Fungi</taxon>
        <taxon>Dikarya</taxon>
        <taxon>Basidiomycota</taxon>
        <taxon>Agaricomycotina</taxon>
        <taxon>Agaricomycetes</taxon>
        <taxon>Agaricomycetidae</taxon>
        <taxon>Agaricales</taxon>
        <taxon>Tricholomatineae</taxon>
        <taxon>Lyophyllaceae</taxon>
        <taxon>Lyophyllum</taxon>
    </lineage>
</organism>
<dbReference type="OrthoDB" id="3256745at2759"/>
<evidence type="ECO:0000313" key="2">
    <source>
        <dbReference type="EMBL" id="GLB39121.1"/>
    </source>
</evidence>
<evidence type="ECO:0000256" key="1">
    <source>
        <dbReference type="SAM" id="MobiDB-lite"/>
    </source>
</evidence>
<keyword evidence="3" id="KW-1185">Reference proteome</keyword>
<evidence type="ECO:0000313" key="3">
    <source>
        <dbReference type="Proteomes" id="UP001063166"/>
    </source>
</evidence>
<dbReference type="Proteomes" id="UP001063166">
    <property type="component" value="Unassembled WGS sequence"/>
</dbReference>
<name>A0A9P3PPQ0_LYOSH</name>
<sequence>MDIETFTALPRRPNHVHMAHAVSTPSSSPLPIPPPSSRQPTSPPDTSATLGSRGFHKPFQPPALSLDTLGSSVSGTDDLDSPVSSSFPTFANPPPAGTVSIDADRITLESTSPPREDWREILGPSATPDMNKATSLKWPEDGDKSDFEYGKGEVESVTDDNHSGTYTPRPAQRSTGALSRRIRRTIPTITPVVYRIITFQLAFTIIQPLSSLTTLIDVIKHRTPAPFGTQHVALLLSAWGPVVIFMRWPDMLKPYTPRLPRK</sequence>